<keyword evidence="3" id="KW-1185">Reference proteome</keyword>
<proteinExistence type="predicted"/>
<name>A0A3S4CH80_9RHOB</name>
<gene>
    <name evidence="2" type="ORF">PARHAE_00820</name>
</gene>
<dbReference type="Proteomes" id="UP000270743">
    <property type="component" value="Unassembled WGS sequence"/>
</dbReference>
<accession>A0A3S4CH80</accession>
<organism evidence="2 3">
    <name type="scientific">Paracoccus haematequi</name>
    <dbReference type="NCBI Taxonomy" id="2491866"/>
    <lineage>
        <taxon>Bacteria</taxon>
        <taxon>Pseudomonadati</taxon>
        <taxon>Pseudomonadota</taxon>
        <taxon>Alphaproteobacteria</taxon>
        <taxon>Rhodobacterales</taxon>
        <taxon>Paracoccaceae</taxon>
        <taxon>Paracoccus</taxon>
    </lineage>
</organism>
<keyword evidence="1" id="KW-0812">Transmembrane</keyword>
<protein>
    <submittedName>
        <fullName evidence="2">Uncharacterized protein</fullName>
    </submittedName>
</protein>
<evidence type="ECO:0000256" key="1">
    <source>
        <dbReference type="SAM" id="Phobius"/>
    </source>
</evidence>
<dbReference type="EMBL" id="UZWE01000022">
    <property type="protein sequence ID" value="VDS07642.1"/>
    <property type="molecule type" value="Genomic_DNA"/>
</dbReference>
<dbReference type="AlphaFoldDB" id="A0A3S4CH80"/>
<evidence type="ECO:0000313" key="3">
    <source>
        <dbReference type="Proteomes" id="UP000270743"/>
    </source>
</evidence>
<feature type="transmembrane region" description="Helical" evidence="1">
    <location>
        <begin position="71"/>
        <end position="90"/>
    </location>
</feature>
<dbReference type="RefSeq" id="WP_126153336.1">
    <property type="nucleotide sequence ID" value="NZ_UZWE01000022.1"/>
</dbReference>
<feature type="transmembrane region" description="Helical" evidence="1">
    <location>
        <begin position="6"/>
        <end position="26"/>
    </location>
</feature>
<reference evidence="2 3" key="1">
    <citation type="submission" date="2018-12" db="EMBL/GenBank/DDBJ databases">
        <authorList>
            <person name="Criscuolo A."/>
        </authorList>
    </citation>
    <scope>NUCLEOTIDE SEQUENCE [LARGE SCALE GENOMIC DNA]</scope>
    <source>
        <strain evidence="2">ACIP1116241</strain>
    </source>
</reference>
<sequence length="93" mass="11124">MAAFFRLILFLLIAETVFYLLLRVYLRSLRRERLEQIWDERHPAMAGNGAARRAFVRRSMTHFDKTLKSRLLLLVFVLPNLAVMGIIYWVNWQ</sequence>
<keyword evidence="1" id="KW-0472">Membrane</keyword>
<keyword evidence="1" id="KW-1133">Transmembrane helix</keyword>
<evidence type="ECO:0000313" key="2">
    <source>
        <dbReference type="EMBL" id="VDS07642.1"/>
    </source>
</evidence>
<dbReference type="OrthoDB" id="7632202at2"/>